<dbReference type="Pfam" id="PF23558">
    <property type="entry name" value="TPR_P4H"/>
    <property type="match status" value="1"/>
</dbReference>
<evidence type="ECO:0000256" key="11">
    <source>
        <dbReference type="ARBA" id="ARBA00023004"/>
    </source>
</evidence>
<reference evidence="15" key="1">
    <citation type="submission" date="2022-11" db="UniProtKB">
        <authorList>
            <consortium name="WormBaseParasite"/>
        </authorList>
    </citation>
    <scope>IDENTIFICATION</scope>
</reference>
<keyword evidence="7" id="KW-0256">Endoplasmic reticulum</keyword>
<evidence type="ECO:0000256" key="12">
    <source>
        <dbReference type="ARBA" id="ARBA00023180"/>
    </source>
</evidence>
<dbReference type="InterPro" id="IPR045054">
    <property type="entry name" value="P4HA-like"/>
</dbReference>
<evidence type="ECO:0000256" key="7">
    <source>
        <dbReference type="ARBA" id="ARBA00022824"/>
    </source>
</evidence>
<organism evidence="14 15">
    <name type="scientific">Plectus sambesii</name>
    <dbReference type="NCBI Taxonomy" id="2011161"/>
    <lineage>
        <taxon>Eukaryota</taxon>
        <taxon>Metazoa</taxon>
        <taxon>Ecdysozoa</taxon>
        <taxon>Nematoda</taxon>
        <taxon>Chromadorea</taxon>
        <taxon>Plectida</taxon>
        <taxon>Plectina</taxon>
        <taxon>Plectoidea</taxon>
        <taxon>Plectidae</taxon>
        <taxon>Plectus</taxon>
    </lineage>
</organism>
<evidence type="ECO:0000256" key="5">
    <source>
        <dbReference type="ARBA" id="ARBA00012269"/>
    </source>
</evidence>
<evidence type="ECO:0000256" key="8">
    <source>
        <dbReference type="ARBA" id="ARBA00022896"/>
    </source>
</evidence>
<keyword evidence="12" id="KW-0325">Glycoprotein</keyword>
<dbReference type="InterPro" id="IPR013547">
    <property type="entry name" value="P4H_N"/>
</dbReference>
<evidence type="ECO:0000313" key="14">
    <source>
        <dbReference type="Proteomes" id="UP000887566"/>
    </source>
</evidence>
<dbReference type="AlphaFoldDB" id="A0A914USM5"/>
<keyword evidence="11" id="KW-0408">Iron</keyword>
<dbReference type="InterPro" id="IPR044862">
    <property type="entry name" value="Pro_4_hyd_alph_FE2OG_OXY"/>
</dbReference>
<comment type="function">
    <text evidence="2">Catalyzes the post-translational formation of 4-hydroxyproline in -Xaa-Pro-Gly- sequences in collagens and other proteins.</text>
</comment>
<dbReference type="WBParaSite" id="PSAMB.scaffold1205size40814.g11797.t1">
    <property type="protein sequence ID" value="PSAMB.scaffold1205size40814.g11797.t1"/>
    <property type="gene ID" value="PSAMB.scaffold1205size40814.g11797"/>
</dbReference>
<keyword evidence="8" id="KW-0847">Vitamin C</keyword>
<comment type="similarity">
    <text evidence="4">Belongs to the P4HA family.</text>
</comment>
<evidence type="ECO:0000256" key="2">
    <source>
        <dbReference type="ARBA" id="ARBA00002035"/>
    </source>
</evidence>
<dbReference type="InterPro" id="IPR006620">
    <property type="entry name" value="Pro_4_hyd_alph"/>
</dbReference>
<dbReference type="Pfam" id="PF08336">
    <property type="entry name" value="P4Ha_N"/>
    <property type="match status" value="1"/>
</dbReference>
<proteinExistence type="inferred from homology"/>
<dbReference type="InterPro" id="IPR059068">
    <property type="entry name" value="TPR_P4H"/>
</dbReference>
<dbReference type="InterPro" id="IPR005123">
    <property type="entry name" value="Oxoglu/Fe-dep_dioxygenase_dom"/>
</dbReference>
<evidence type="ECO:0000313" key="15">
    <source>
        <dbReference type="WBParaSite" id="PSAMB.scaffold1205size40814.g11797.t1"/>
    </source>
</evidence>
<dbReference type="Pfam" id="PF13640">
    <property type="entry name" value="2OG-FeII_Oxy_3"/>
    <property type="match status" value="1"/>
</dbReference>
<dbReference type="GO" id="GO:0004656">
    <property type="term" value="F:procollagen-proline 4-dioxygenase activity"/>
    <property type="evidence" value="ECO:0007669"/>
    <property type="project" value="UniProtKB-EC"/>
</dbReference>
<dbReference type="PROSITE" id="PS51471">
    <property type="entry name" value="FE2OG_OXY"/>
    <property type="match status" value="1"/>
</dbReference>
<feature type="domain" description="Fe2OG dioxygenase" evidence="13">
    <location>
        <begin position="391"/>
        <end position="501"/>
    </location>
</feature>
<dbReference type="Gene3D" id="2.60.120.620">
    <property type="entry name" value="q2cbj1_9rhob like domain"/>
    <property type="match status" value="1"/>
</dbReference>
<keyword evidence="14" id="KW-1185">Reference proteome</keyword>
<evidence type="ECO:0000256" key="9">
    <source>
        <dbReference type="ARBA" id="ARBA00022964"/>
    </source>
</evidence>
<dbReference type="Gene3D" id="1.25.40.10">
    <property type="entry name" value="Tetratricopeptide repeat domain"/>
    <property type="match status" value="1"/>
</dbReference>
<comment type="subcellular location">
    <subcellularLocation>
        <location evidence="3">Endoplasmic reticulum lumen</location>
    </subcellularLocation>
</comment>
<dbReference type="GO" id="GO:0005506">
    <property type="term" value="F:iron ion binding"/>
    <property type="evidence" value="ECO:0007669"/>
    <property type="project" value="InterPro"/>
</dbReference>
<dbReference type="Proteomes" id="UP000887566">
    <property type="component" value="Unplaced"/>
</dbReference>
<comment type="cofactor">
    <cofactor evidence="1">
        <name>L-ascorbate</name>
        <dbReference type="ChEBI" id="CHEBI:38290"/>
    </cofactor>
</comment>
<protein>
    <recommendedName>
        <fullName evidence="5">procollagen-proline 4-dioxygenase</fullName>
        <ecNumber evidence="5">1.14.11.2</ecNumber>
    </recommendedName>
</protein>
<accession>A0A914USM5</accession>
<dbReference type="PANTHER" id="PTHR10869:SF210">
    <property type="entry name" value="FE2OG DIOXYGENASE DOMAIN-CONTAINING PROTEIN"/>
    <property type="match status" value="1"/>
</dbReference>
<dbReference type="Gene3D" id="6.10.140.1460">
    <property type="match status" value="1"/>
</dbReference>
<evidence type="ECO:0000256" key="10">
    <source>
        <dbReference type="ARBA" id="ARBA00023002"/>
    </source>
</evidence>
<keyword evidence="9" id="KW-0223">Dioxygenase</keyword>
<keyword evidence="6" id="KW-0479">Metal-binding</keyword>
<dbReference type="EC" id="1.14.11.2" evidence="5"/>
<dbReference type="InterPro" id="IPR011990">
    <property type="entry name" value="TPR-like_helical_dom_sf"/>
</dbReference>
<dbReference type="GO" id="GO:0005788">
    <property type="term" value="C:endoplasmic reticulum lumen"/>
    <property type="evidence" value="ECO:0007669"/>
    <property type="project" value="UniProtKB-SubCell"/>
</dbReference>
<sequence>MAELENLVVTEKNLVSMVNSYLVNEMDRLERIRQLIENKKQANEHVPCSPNIGFASGDSTVNPVDAFLNIKRLVHNRNSLLGLLRENTAHDLLSFLSNEVMPREVDVNGAATALLRLQDTYQLEPTEIADGHIGKFAQTTSMTADDTFQVGYTAFANTDYYHALQWLLITKEKMDRENGTLSERNRSFTLSMLYDYISYSMHDRKNPEHALWYSRALNAIDPKHPSAEYVEIYQQIINESGSEWDGSWRNLPPIVNKRPMDGVFLEYEALCRGETRKTPKELSELYCFRQQNTPFLKLAPMKVEIVSFSPYAVVYRGILSDGETEHLKRIASPQLRRAMVVNDKRQSDTEAANMEASYRVAKNMWLNDNDDSVVARISKRMSEVTGLSMETAEQLQMANYGLGGHYEPHYDMAVEEDRQVAELNDQRHGNRVATGLFYMSQPVAGGATIFEELGLAVFPTKNDCLFWYNVHKSGRPDMRTRHAGCPVLLGQKWVANKWIHERGQEFRRPCDLSADV</sequence>
<dbReference type="FunFam" id="2.60.120.620:FF:000011">
    <property type="entry name" value="Prolyl alpha subunit"/>
    <property type="match status" value="1"/>
</dbReference>
<evidence type="ECO:0000259" key="13">
    <source>
        <dbReference type="PROSITE" id="PS51471"/>
    </source>
</evidence>
<dbReference type="PANTHER" id="PTHR10869">
    <property type="entry name" value="PROLYL 4-HYDROXYLASE ALPHA SUBUNIT"/>
    <property type="match status" value="1"/>
</dbReference>
<keyword evidence="10" id="KW-0560">Oxidoreductase</keyword>
<evidence type="ECO:0000256" key="1">
    <source>
        <dbReference type="ARBA" id="ARBA00001961"/>
    </source>
</evidence>
<name>A0A914USM5_9BILA</name>
<dbReference type="GO" id="GO:0031418">
    <property type="term" value="F:L-ascorbic acid binding"/>
    <property type="evidence" value="ECO:0007669"/>
    <property type="project" value="UniProtKB-KW"/>
</dbReference>
<evidence type="ECO:0000256" key="3">
    <source>
        <dbReference type="ARBA" id="ARBA00004319"/>
    </source>
</evidence>
<evidence type="ECO:0000256" key="4">
    <source>
        <dbReference type="ARBA" id="ARBA00006511"/>
    </source>
</evidence>
<evidence type="ECO:0000256" key="6">
    <source>
        <dbReference type="ARBA" id="ARBA00022723"/>
    </source>
</evidence>
<dbReference type="SMART" id="SM00702">
    <property type="entry name" value="P4Hc"/>
    <property type="match status" value="1"/>
</dbReference>